<dbReference type="InterPro" id="IPR011035">
    <property type="entry name" value="Ribosomal_bL25/Gln-tRNA_synth"/>
</dbReference>
<proteinExistence type="predicted"/>
<accession>A0A0N4XKK7</accession>
<dbReference type="SUPFAM" id="SSF50715">
    <property type="entry name" value="Ribosomal protein L25-like"/>
    <property type="match status" value="1"/>
</dbReference>
<dbReference type="InterPro" id="IPR020056">
    <property type="entry name" value="Rbsml_bL25/Gln-tRNA_synth_N"/>
</dbReference>
<dbReference type="AlphaFoldDB" id="A0A0N4XKK7"/>
<evidence type="ECO:0000313" key="2">
    <source>
        <dbReference type="Proteomes" id="UP000271162"/>
    </source>
</evidence>
<sequence>MLQLVHPYYVSRFHDTSRVDGEKCFRRLTKSQAVGLKYIGVVLSVVEEVLDSAGHVTELIVKASPLTEQNKPKAFVHWVSSPVTAQVRLYERL</sequence>
<dbReference type="EMBL" id="UYSL01004141">
    <property type="protein sequence ID" value="VDL66648.1"/>
    <property type="molecule type" value="Genomic_DNA"/>
</dbReference>
<protein>
    <submittedName>
        <fullName evidence="3">Glutamine--tRNA ligase (inferred by orthology to a human protein)</fullName>
    </submittedName>
</protein>
<gene>
    <name evidence="1" type="ORF">NBR_LOCUS3059</name>
</gene>
<dbReference type="STRING" id="27835.A0A0N4XKK7"/>
<keyword evidence="2" id="KW-1185">Reference proteome</keyword>
<dbReference type="GO" id="GO:0006412">
    <property type="term" value="P:translation"/>
    <property type="evidence" value="ECO:0007669"/>
    <property type="project" value="InterPro"/>
</dbReference>
<name>A0A0N4XKK7_NIPBR</name>
<dbReference type="Gene3D" id="2.40.240.10">
    <property type="entry name" value="Ribosomal Protein L25, Chain P"/>
    <property type="match status" value="1"/>
</dbReference>
<reference evidence="3" key="1">
    <citation type="submission" date="2017-02" db="UniProtKB">
        <authorList>
            <consortium name="WormBaseParasite"/>
        </authorList>
    </citation>
    <scope>IDENTIFICATION</scope>
</reference>
<dbReference type="WBParaSite" id="NBR_0000305901-mRNA-1">
    <property type="protein sequence ID" value="NBR_0000305901-mRNA-1"/>
    <property type="gene ID" value="NBR_0000305901"/>
</dbReference>
<organism evidence="3">
    <name type="scientific">Nippostrongylus brasiliensis</name>
    <name type="common">Rat hookworm</name>
    <dbReference type="NCBI Taxonomy" id="27835"/>
    <lineage>
        <taxon>Eukaryota</taxon>
        <taxon>Metazoa</taxon>
        <taxon>Ecdysozoa</taxon>
        <taxon>Nematoda</taxon>
        <taxon>Chromadorea</taxon>
        <taxon>Rhabditida</taxon>
        <taxon>Rhabditina</taxon>
        <taxon>Rhabditomorpha</taxon>
        <taxon>Strongyloidea</taxon>
        <taxon>Heligmosomidae</taxon>
        <taxon>Nippostrongylus</taxon>
    </lineage>
</organism>
<dbReference type="Proteomes" id="UP000271162">
    <property type="component" value="Unassembled WGS sequence"/>
</dbReference>
<evidence type="ECO:0000313" key="1">
    <source>
        <dbReference type="EMBL" id="VDL66648.1"/>
    </source>
</evidence>
<reference evidence="1 2" key="2">
    <citation type="submission" date="2018-11" db="EMBL/GenBank/DDBJ databases">
        <authorList>
            <consortium name="Pathogen Informatics"/>
        </authorList>
    </citation>
    <scope>NUCLEOTIDE SEQUENCE [LARGE SCALE GENOMIC DNA]</scope>
</reference>
<evidence type="ECO:0000313" key="3">
    <source>
        <dbReference type="WBParaSite" id="NBR_0000305901-mRNA-1"/>
    </source>
</evidence>